<evidence type="ECO:0000256" key="1">
    <source>
        <dbReference type="SAM" id="Phobius"/>
    </source>
</evidence>
<name>A0A733UQE7_SALET</name>
<dbReference type="EMBL" id="DAASLD010000017">
    <property type="protein sequence ID" value="HAE6018569.1"/>
    <property type="molecule type" value="Genomic_DNA"/>
</dbReference>
<comment type="caution">
    <text evidence="2">The sequence shown here is derived from an EMBL/GenBank/DDBJ whole genome shotgun (WGS) entry which is preliminary data.</text>
</comment>
<proteinExistence type="predicted"/>
<keyword evidence="1" id="KW-1133">Transmembrane helix</keyword>
<keyword evidence="1" id="KW-0472">Membrane</keyword>
<protein>
    <submittedName>
        <fullName evidence="2">Uncharacterized protein</fullName>
    </submittedName>
</protein>
<organism evidence="2">
    <name type="scientific">Salmonella enterica subsp. enterica serovar Javiana</name>
    <dbReference type="NCBI Taxonomy" id="363569"/>
    <lineage>
        <taxon>Bacteria</taxon>
        <taxon>Pseudomonadati</taxon>
        <taxon>Pseudomonadota</taxon>
        <taxon>Gammaproteobacteria</taxon>
        <taxon>Enterobacterales</taxon>
        <taxon>Enterobacteriaceae</taxon>
        <taxon>Salmonella</taxon>
    </lineage>
</organism>
<accession>A0A733UQE7</accession>
<reference evidence="2" key="1">
    <citation type="journal article" date="2018" name="Genome Biol.">
        <title>SKESA: strategic k-mer extension for scrupulous assemblies.</title>
        <authorList>
            <person name="Souvorov A."/>
            <person name="Agarwala R."/>
            <person name="Lipman D.J."/>
        </authorList>
    </citation>
    <scope>NUCLEOTIDE SEQUENCE</scope>
    <source>
        <strain evidence="2">09-4350</strain>
    </source>
</reference>
<gene>
    <name evidence="2" type="ORF">G4I52_001924</name>
</gene>
<sequence length="46" mass="5441">MVDDKPMRIGWVFYFPYIFVAIILHLFISFCYCLSIDMAEANTVVF</sequence>
<reference evidence="2" key="2">
    <citation type="submission" date="2018-07" db="EMBL/GenBank/DDBJ databases">
        <authorList>
            <consortium name="NCBI Pathogen Detection Project"/>
        </authorList>
    </citation>
    <scope>NUCLEOTIDE SEQUENCE</scope>
    <source>
        <strain evidence="2">09-4350</strain>
    </source>
</reference>
<evidence type="ECO:0000313" key="2">
    <source>
        <dbReference type="EMBL" id="HAE6018569.1"/>
    </source>
</evidence>
<feature type="transmembrane region" description="Helical" evidence="1">
    <location>
        <begin position="12"/>
        <end position="34"/>
    </location>
</feature>
<dbReference type="AlphaFoldDB" id="A0A733UQE7"/>
<feature type="non-terminal residue" evidence="2">
    <location>
        <position position="46"/>
    </location>
</feature>
<keyword evidence="1" id="KW-0812">Transmembrane</keyword>